<sequence length="101" mass="10867">MTQICAGAFCVGFLIAFVISFLPFAASLTVSVVIGAGLSLASGRSMGETVMAASSIWFACQIGYGLGLIAAAFCEPVWRTHRRWWPPNRAEAVKRLRSGRK</sequence>
<protein>
    <submittedName>
        <fullName evidence="2">Uncharacterized protein</fullName>
    </submittedName>
</protein>
<dbReference type="Proteomes" id="UP001224644">
    <property type="component" value="Unassembled WGS sequence"/>
</dbReference>
<evidence type="ECO:0000256" key="1">
    <source>
        <dbReference type="SAM" id="Phobius"/>
    </source>
</evidence>
<keyword evidence="1" id="KW-0472">Membrane</keyword>
<dbReference type="RefSeq" id="WP_238226721.1">
    <property type="nucleotide sequence ID" value="NZ_BPQD01000020.1"/>
</dbReference>
<keyword evidence="1" id="KW-0812">Transmembrane</keyword>
<gene>
    <name evidence="2" type="ORF">QWZ12_16875</name>
</gene>
<reference evidence="3" key="1">
    <citation type="journal article" date="2019" name="Int. J. Syst. Evol. Microbiol.">
        <title>The Global Catalogue of Microorganisms (GCM) 10K type strain sequencing project: providing services to taxonomists for standard genome sequencing and annotation.</title>
        <authorList>
            <consortium name="The Broad Institute Genomics Platform"/>
            <consortium name="The Broad Institute Genome Sequencing Center for Infectious Disease"/>
            <person name="Wu L."/>
            <person name="Ma J."/>
        </authorList>
    </citation>
    <scope>NUCLEOTIDE SEQUENCE [LARGE SCALE GENOMIC DNA]</scope>
    <source>
        <strain evidence="3">CECT 7069</strain>
    </source>
</reference>
<evidence type="ECO:0000313" key="3">
    <source>
        <dbReference type="Proteomes" id="UP001224644"/>
    </source>
</evidence>
<feature type="transmembrane region" description="Helical" evidence="1">
    <location>
        <begin position="55"/>
        <end position="74"/>
    </location>
</feature>
<name>A0ABT8BM35_9HYPH</name>
<organism evidence="2 3">
    <name type="scientific">Methylobacterium adhaesivum</name>
    <dbReference type="NCBI Taxonomy" id="333297"/>
    <lineage>
        <taxon>Bacteria</taxon>
        <taxon>Pseudomonadati</taxon>
        <taxon>Pseudomonadota</taxon>
        <taxon>Alphaproteobacteria</taxon>
        <taxon>Hyphomicrobiales</taxon>
        <taxon>Methylobacteriaceae</taxon>
        <taxon>Methylobacterium</taxon>
    </lineage>
</organism>
<keyword evidence="1" id="KW-1133">Transmembrane helix</keyword>
<dbReference type="EMBL" id="JAUFPX010000017">
    <property type="protein sequence ID" value="MDN3592269.1"/>
    <property type="molecule type" value="Genomic_DNA"/>
</dbReference>
<evidence type="ECO:0000313" key="2">
    <source>
        <dbReference type="EMBL" id="MDN3592269.1"/>
    </source>
</evidence>
<comment type="caution">
    <text evidence="2">The sequence shown here is derived from an EMBL/GenBank/DDBJ whole genome shotgun (WGS) entry which is preliminary data.</text>
</comment>
<accession>A0ABT8BM35</accession>
<keyword evidence="3" id="KW-1185">Reference proteome</keyword>
<proteinExistence type="predicted"/>